<dbReference type="InterPro" id="IPR000914">
    <property type="entry name" value="SBP_5_dom"/>
</dbReference>
<accession>A0ABS8W654</accession>
<feature type="chain" id="PRO_5045881081" evidence="3">
    <location>
        <begin position="26"/>
        <end position="556"/>
    </location>
</feature>
<feature type="signal peptide" evidence="3">
    <location>
        <begin position="1"/>
        <end position="25"/>
    </location>
</feature>
<gene>
    <name evidence="5" type="ORF">K6Y31_00125</name>
</gene>
<evidence type="ECO:0000256" key="3">
    <source>
        <dbReference type="SAM" id="SignalP"/>
    </source>
</evidence>
<dbReference type="PROSITE" id="PS01040">
    <property type="entry name" value="SBP_BACTERIAL_5"/>
    <property type="match status" value="1"/>
</dbReference>
<dbReference type="RefSeq" id="WP_233050848.1">
    <property type="nucleotide sequence ID" value="NZ_JAIMJA010000001.1"/>
</dbReference>
<sequence>MLAKITKLSTALLLGFSLTAPSVNAADQVSLTIVSEFRPLWQRNFNPFAATDRLPTTMQFIYEPLVVFNEMKGGTPHYRLAKKHYFSDDLMSLYFDLREDVKWSDGTPFTADDVVYSLNLAAKGGKTDVQGLSSHILSVHKLSDYRVEVKLTQVNTGIDTQIVRAPIVPRHIFSKAGDLTTFKNENPVGTGPFTNIEVFSWQVYTQCRNPYYYDNDNLAIDCLKSPIIQNNKQLLAAAIKGRLDWTSSFIPNIEEVLLSKNASTKYWFPAAGSASFMVNFKTPNENNRKAFNDIQFRRAFSMAMDREKIVNVAGAGYWSVNEYPSGLGDQFKAWADPQVKSKYGKFNKFDIAGAQILLSTAGYRDIDGDGFVENPDGSKIEFEILVPKGWSDHIQTVEIGIEGLNKIGINAKISTPEFGVLNELVKSADFDAAFTNYFAGANPHRYYYTAFHSEQMDKARFGGHHYIDKDLDKLIDSFNQTADEQEKLNIMHRIENYIGERQITMPVFSSNFNFQYDDVSFKGWFSANNPKAIPVVWPDTPERLLHVLDIEPVKTQ</sequence>
<keyword evidence="6" id="KW-1185">Reference proteome</keyword>
<feature type="domain" description="Solute-binding protein family 5" evidence="4">
    <location>
        <begin position="76"/>
        <end position="455"/>
    </location>
</feature>
<organism evidence="5 6">
    <name type="scientific">Motilimonas cestriensis</name>
    <dbReference type="NCBI Taxonomy" id="2742685"/>
    <lineage>
        <taxon>Bacteria</taxon>
        <taxon>Pseudomonadati</taxon>
        <taxon>Pseudomonadota</taxon>
        <taxon>Gammaproteobacteria</taxon>
        <taxon>Alteromonadales</taxon>
        <taxon>Alteromonadales genera incertae sedis</taxon>
        <taxon>Motilimonas</taxon>
    </lineage>
</organism>
<comment type="similarity">
    <text evidence="1">Belongs to the bacterial solute-binding protein 5 family.</text>
</comment>
<evidence type="ECO:0000313" key="6">
    <source>
        <dbReference type="Proteomes" id="UP001201273"/>
    </source>
</evidence>
<dbReference type="PANTHER" id="PTHR30290">
    <property type="entry name" value="PERIPLASMIC BINDING COMPONENT OF ABC TRANSPORTER"/>
    <property type="match status" value="1"/>
</dbReference>
<dbReference type="SUPFAM" id="SSF53850">
    <property type="entry name" value="Periplasmic binding protein-like II"/>
    <property type="match status" value="1"/>
</dbReference>
<comment type="caution">
    <text evidence="5">The sequence shown here is derived from an EMBL/GenBank/DDBJ whole genome shotgun (WGS) entry which is preliminary data.</text>
</comment>
<keyword evidence="2 3" id="KW-0732">Signal</keyword>
<dbReference type="InterPro" id="IPR023765">
    <property type="entry name" value="SBP_5_CS"/>
</dbReference>
<evidence type="ECO:0000313" key="5">
    <source>
        <dbReference type="EMBL" id="MCE2593226.1"/>
    </source>
</evidence>
<evidence type="ECO:0000256" key="1">
    <source>
        <dbReference type="ARBA" id="ARBA00005695"/>
    </source>
</evidence>
<dbReference type="Gene3D" id="3.40.190.10">
    <property type="entry name" value="Periplasmic binding protein-like II"/>
    <property type="match status" value="1"/>
</dbReference>
<evidence type="ECO:0000256" key="2">
    <source>
        <dbReference type="ARBA" id="ARBA00022729"/>
    </source>
</evidence>
<evidence type="ECO:0000259" key="4">
    <source>
        <dbReference type="Pfam" id="PF00496"/>
    </source>
</evidence>
<proteinExistence type="inferred from homology"/>
<name>A0ABS8W654_9GAMM</name>
<dbReference type="InterPro" id="IPR030678">
    <property type="entry name" value="Peptide/Ni-bd"/>
</dbReference>
<dbReference type="Pfam" id="PF00496">
    <property type="entry name" value="SBP_bac_5"/>
    <property type="match status" value="1"/>
</dbReference>
<dbReference type="Gene3D" id="3.90.76.10">
    <property type="entry name" value="Dipeptide-binding Protein, Domain 1"/>
    <property type="match status" value="1"/>
</dbReference>
<reference evidence="5 6" key="1">
    <citation type="journal article" date="2022" name="Environ. Microbiol. Rep.">
        <title>Eco-phylogenetic analyses reveal divergent evolution of vitamin B12 metabolism in the marine bacterial family 'Psychromonadaceae'.</title>
        <authorList>
            <person name="Jin X."/>
            <person name="Yang Y."/>
            <person name="Cao H."/>
            <person name="Gao B."/>
            <person name="Zhao Z."/>
        </authorList>
    </citation>
    <scope>NUCLEOTIDE SEQUENCE [LARGE SCALE GENOMIC DNA]</scope>
    <source>
        <strain evidence="5 6">MKS20</strain>
    </source>
</reference>
<dbReference type="PANTHER" id="PTHR30290:SF38">
    <property type="entry name" value="D,D-DIPEPTIDE-BINDING PERIPLASMIC PROTEIN DDPA-RELATED"/>
    <property type="match status" value="1"/>
</dbReference>
<dbReference type="PIRSF" id="PIRSF002741">
    <property type="entry name" value="MppA"/>
    <property type="match status" value="1"/>
</dbReference>
<protein>
    <submittedName>
        <fullName evidence="5">ABC transporter substrate-binding protein</fullName>
    </submittedName>
</protein>
<dbReference type="CDD" id="cd08509">
    <property type="entry name" value="PBP2_TmCBP_oligosaccharides_like"/>
    <property type="match status" value="1"/>
</dbReference>
<dbReference type="Proteomes" id="UP001201273">
    <property type="component" value="Unassembled WGS sequence"/>
</dbReference>
<dbReference type="Gene3D" id="3.10.105.10">
    <property type="entry name" value="Dipeptide-binding Protein, Domain 3"/>
    <property type="match status" value="1"/>
</dbReference>
<dbReference type="InterPro" id="IPR039424">
    <property type="entry name" value="SBP_5"/>
</dbReference>
<dbReference type="EMBL" id="JAIMJA010000001">
    <property type="protein sequence ID" value="MCE2593226.1"/>
    <property type="molecule type" value="Genomic_DNA"/>
</dbReference>